<feature type="domain" description="Thioesterase" evidence="2">
    <location>
        <begin position="44"/>
        <end position="121"/>
    </location>
</feature>
<dbReference type="InterPro" id="IPR029069">
    <property type="entry name" value="HotDog_dom_sf"/>
</dbReference>
<dbReference type="InterPro" id="IPR006683">
    <property type="entry name" value="Thioestr_dom"/>
</dbReference>
<keyword evidence="1" id="KW-0378">Hydrolase</keyword>
<dbReference type="SUPFAM" id="SSF54637">
    <property type="entry name" value="Thioesterase/thiol ester dehydrase-isomerase"/>
    <property type="match status" value="1"/>
</dbReference>
<proteinExistence type="predicted"/>
<name>A0A6J6BJI1_9ZZZZ</name>
<dbReference type="GO" id="GO:0061522">
    <property type="term" value="F:1,4-dihydroxy-2-naphthoyl-CoA thioesterase activity"/>
    <property type="evidence" value="ECO:0007669"/>
    <property type="project" value="TreeGrafter"/>
</dbReference>
<dbReference type="GO" id="GO:0005829">
    <property type="term" value="C:cytosol"/>
    <property type="evidence" value="ECO:0007669"/>
    <property type="project" value="TreeGrafter"/>
</dbReference>
<sequence>MDITENLHRAMPLCAALGMRGITWTPELTEMELDWSASLTTTAGALHGGAVMALADAAGGACAAANLPDGAVGTSTIESKTNFLGAVRDGTLRAISRPLHVGSTTIVVETELRRGDGKLVAKTTQTQTVLRPR</sequence>
<evidence type="ECO:0000259" key="2">
    <source>
        <dbReference type="Pfam" id="PF03061"/>
    </source>
</evidence>
<evidence type="ECO:0000256" key="1">
    <source>
        <dbReference type="ARBA" id="ARBA00022801"/>
    </source>
</evidence>
<accession>A0A6J6BJI1</accession>
<dbReference type="Gene3D" id="3.10.129.10">
    <property type="entry name" value="Hotdog Thioesterase"/>
    <property type="match status" value="1"/>
</dbReference>
<protein>
    <submittedName>
        <fullName evidence="3">Unannotated protein</fullName>
    </submittedName>
</protein>
<dbReference type="AlphaFoldDB" id="A0A6J6BJI1"/>
<gene>
    <name evidence="3" type="ORF">UFOPK1493_00129</name>
</gene>
<dbReference type="EMBL" id="CAEZSR010000003">
    <property type="protein sequence ID" value="CAB4538559.1"/>
    <property type="molecule type" value="Genomic_DNA"/>
</dbReference>
<organism evidence="3">
    <name type="scientific">freshwater metagenome</name>
    <dbReference type="NCBI Taxonomy" id="449393"/>
    <lineage>
        <taxon>unclassified sequences</taxon>
        <taxon>metagenomes</taxon>
        <taxon>ecological metagenomes</taxon>
    </lineage>
</organism>
<dbReference type="NCBIfam" id="TIGR00369">
    <property type="entry name" value="unchar_dom_1"/>
    <property type="match status" value="1"/>
</dbReference>
<dbReference type="Pfam" id="PF03061">
    <property type="entry name" value="4HBT"/>
    <property type="match status" value="1"/>
</dbReference>
<dbReference type="PANTHER" id="PTHR43240">
    <property type="entry name" value="1,4-DIHYDROXY-2-NAPHTHOYL-COA THIOESTERASE 1"/>
    <property type="match status" value="1"/>
</dbReference>
<dbReference type="InterPro" id="IPR003736">
    <property type="entry name" value="PAAI_dom"/>
</dbReference>
<reference evidence="3" key="1">
    <citation type="submission" date="2020-05" db="EMBL/GenBank/DDBJ databases">
        <authorList>
            <person name="Chiriac C."/>
            <person name="Salcher M."/>
            <person name="Ghai R."/>
            <person name="Kavagutti S V."/>
        </authorList>
    </citation>
    <scope>NUCLEOTIDE SEQUENCE</scope>
</reference>
<evidence type="ECO:0000313" key="3">
    <source>
        <dbReference type="EMBL" id="CAB4538559.1"/>
    </source>
</evidence>
<dbReference type="CDD" id="cd03443">
    <property type="entry name" value="PaaI_thioesterase"/>
    <property type="match status" value="1"/>
</dbReference>
<dbReference type="PANTHER" id="PTHR43240:SF8">
    <property type="entry name" value="PHENYLACETIC ACID DEGRADATION-RELATED PROTEIN"/>
    <property type="match status" value="1"/>
</dbReference>